<evidence type="ECO:0000313" key="1">
    <source>
        <dbReference type="EMBL" id="PMS24066.1"/>
    </source>
</evidence>
<name>A0A2N7W3T1_9BURK</name>
<dbReference type="EMBL" id="PNYB01000011">
    <property type="protein sequence ID" value="PMS24066.1"/>
    <property type="molecule type" value="Genomic_DNA"/>
</dbReference>
<comment type="caution">
    <text evidence="1">The sequence shown here is derived from an EMBL/GenBank/DDBJ whole genome shotgun (WGS) entry which is preliminary data.</text>
</comment>
<organism evidence="1 2">
    <name type="scientific">Trinickia soli</name>
    <dbReference type="NCBI Taxonomy" id="380675"/>
    <lineage>
        <taxon>Bacteria</taxon>
        <taxon>Pseudomonadati</taxon>
        <taxon>Pseudomonadota</taxon>
        <taxon>Betaproteobacteria</taxon>
        <taxon>Burkholderiales</taxon>
        <taxon>Burkholderiaceae</taxon>
        <taxon>Trinickia</taxon>
    </lineage>
</organism>
<protein>
    <recommendedName>
        <fullName evidence="3">Phosphoribosylanthranilate isomerase</fullName>
    </recommendedName>
</protein>
<sequence>MLPTIQPFCVSITGADDNVRIEDLIALGRIYPFVEWGILHFPEKEGTPHNPTFEWRSECAARCRQHRVRSALHLCISQTFRMLLARQEEISFFYELRQYGRVQANLNGRERAFSHSELIDIYQSLLAHDVPLILQYHEGSAYAIDSLLAALATTSISPPQRVSVLFDASCGKGKSPHAWEKPYSVGNIAIDTGYAGGVSPENIGPVLDAVAQAVSGSRTVPHRYWIDMQSGVRTQGRFDIGKVERVLRVVASRLATFAPMVANAVIGKKN</sequence>
<proteinExistence type="predicted"/>
<evidence type="ECO:0000313" key="2">
    <source>
        <dbReference type="Proteomes" id="UP000235347"/>
    </source>
</evidence>
<dbReference type="SUPFAM" id="SSF51366">
    <property type="entry name" value="Ribulose-phoshate binding barrel"/>
    <property type="match status" value="1"/>
</dbReference>
<keyword evidence="2" id="KW-1185">Reference proteome</keyword>
<dbReference type="RefSeq" id="WP_102610552.1">
    <property type="nucleotide sequence ID" value="NZ_CADIKD010000013.1"/>
</dbReference>
<dbReference type="Proteomes" id="UP000235347">
    <property type="component" value="Unassembled WGS sequence"/>
</dbReference>
<evidence type="ECO:0008006" key="3">
    <source>
        <dbReference type="Google" id="ProtNLM"/>
    </source>
</evidence>
<reference evidence="1 2" key="1">
    <citation type="submission" date="2018-01" db="EMBL/GenBank/DDBJ databases">
        <title>Whole genome analyses suggest that Burkholderia sensu lato contains two further novel genera in the rhizoxinica-symbiotica group Mycetohabitans gen. nov., and Trinickia gen. nov.: implications for the evolution of diazotrophy and nodulation in the Burkholderiaceae.</title>
        <authorList>
            <person name="Estrada-de los Santos P."/>
            <person name="Palmer M."/>
            <person name="Chavez-Ramirez B."/>
            <person name="Beukes C."/>
            <person name="Steenkamp E.T."/>
            <person name="Hirsch A.M."/>
            <person name="Manyaka P."/>
            <person name="Maluk M."/>
            <person name="Lafos M."/>
            <person name="Crook M."/>
            <person name="Gross E."/>
            <person name="Simon M.F."/>
            <person name="Bueno dos Reis Junior F."/>
            <person name="Poole P.S."/>
            <person name="Venter S.N."/>
            <person name="James E.K."/>
        </authorList>
    </citation>
    <scope>NUCLEOTIDE SEQUENCE [LARGE SCALE GENOMIC DNA]</scope>
    <source>
        <strain evidence="1 2">GP25-8</strain>
    </source>
</reference>
<accession>A0A2N7W3T1</accession>
<dbReference type="InterPro" id="IPR011060">
    <property type="entry name" value="RibuloseP-bd_barrel"/>
</dbReference>
<gene>
    <name evidence="1" type="ORF">C0Z19_14645</name>
</gene>
<dbReference type="AlphaFoldDB" id="A0A2N7W3T1"/>